<dbReference type="Proteomes" id="UP001443914">
    <property type="component" value="Unassembled WGS sequence"/>
</dbReference>
<dbReference type="AlphaFoldDB" id="A0AAW1IJI5"/>
<organism evidence="1 2">
    <name type="scientific">Saponaria officinalis</name>
    <name type="common">Common soapwort</name>
    <name type="synonym">Lychnis saponaria</name>
    <dbReference type="NCBI Taxonomy" id="3572"/>
    <lineage>
        <taxon>Eukaryota</taxon>
        <taxon>Viridiplantae</taxon>
        <taxon>Streptophyta</taxon>
        <taxon>Embryophyta</taxon>
        <taxon>Tracheophyta</taxon>
        <taxon>Spermatophyta</taxon>
        <taxon>Magnoliopsida</taxon>
        <taxon>eudicotyledons</taxon>
        <taxon>Gunneridae</taxon>
        <taxon>Pentapetalae</taxon>
        <taxon>Caryophyllales</taxon>
        <taxon>Caryophyllaceae</taxon>
        <taxon>Caryophylleae</taxon>
        <taxon>Saponaria</taxon>
    </lineage>
</organism>
<reference evidence="1" key="1">
    <citation type="submission" date="2024-03" db="EMBL/GenBank/DDBJ databases">
        <title>WGS assembly of Saponaria officinalis var. Norfolk2.</title>
        <authorList>
            <person name="Jenkins J."/>
            <person name="Shu S."/>
            <person name="Grimwood J."/>
            <person name="Barry K."/>
            <person name="Goodstein D."/>
            <person name="Schmutz J."/>
            <person name="Leebens-Mack J."/>
            <person name="Osbourn A."/>
        </authorList>
    </citation>
    <scope>NUCLEOTIDE SEQUENCE [LARGE SCALE GENOMIC DNA]</scope>
    <source>
        <strain evidence="1">JIC</strain>
    </source>
</reference>
<protein>
    <submittedName>
        <fullName evidence="1">Uncharacterized protein</fullName>
    </submittedName>
</protein>
<comment type="caution">
    <text evidence="1">The sequence shown here is derived from an EMBL/GenBank/DDBJ whole genome shotgun (WGS) entry which is preliminary data.</text>
</comment>
<dbReference type="EMBL" id="JBDFQZ010000009">
    <property type="protein sequence ID" value="KAK9690199.1"/>
    <property type="molecule type" value="Genomic_DNA"/>
</dbReference>
<evidence type="ECO:0000313" key="1">
    <source>
        <dbReference type="EMBL" id="KAK9690199.1"/>
    </source>
</evidence>
<proteinExistence type="predicted"/>
<sequence>MNLDYIETHTSGATNLFSTKHFYKNIFKYSKYESRFTRESYFRGIFQNFNSPKYKSQFSRDSNFGGRFQNFKLSSISLDFPETHTSGANILFILTNTGTRRSMYDKTRTRTYPSYKRHS</sequence>
<gene>
    <name evidence="1" type="ORF">RND81_09G111100</name>
</gene>
<evidence type="ECO:0000313" key="2">
    <source>
        <dbReference type="Proteomes" id="UP001443914"/>
    </source>
</evidence>
<accession>A0AAW1IJI5</accession>
<keyword evidence="2" id="KW-1185">Reference proteome</keyword>
<name>A0AAW1IJI5_SAPOF</name>